<comment type="subcellular location">
    <subcellularLocation>
        <location evidence="1">Membrane</location>
        <topology evidence="1">Single-pass membrane protein</topology>
    </subcellularLocation>
</comment>
<dbReference type="RefSeq" id="WP_113065776.1">
    <property type="nucleotide sequence ID" value="NZ_JAAZQD010000005.1"/>
</dbReference>
<dbReference type="InterPro" id="IPR023353">
    <property type="entry name" value="LemA-like_dom_sf"/>
</dbReference>
<evidence type="ECO:0000256" key="1">
    <source>
        <dbReference type="ARBA" id="ARBA00004167"/>
    </source>
</evidence>
<evidence type="ECO:0000256" key="5">
    <source>
        <dbReference type="ARBA" id="ARBA00023136"/>
    </source>
</evidence>
<keyword evidence="7" id="KW-1185">Reference proteome</keyword>
<dbReference type="GO" id="GO:0016020">
    <property type="term" value="C:membrane"/>
    <property type="evidence" value="ECO:0007669"/>
    <property type="project" value="UniProtKB-SubCell"/>
</dbReference>
<comment type="similarity">
    <text evidence="2">Belongs to the LemA family.</text>
</comment>
<dbReference type="PANTHER" id="PTHR34478">
    <property type="entry name" value="PROTEIN LEMA"/>
    <property type="match status" value="1"/>
</dbReference>
<sequence>MIATLVLLVPVAYAIWIFNRLVRDRNQVHVAWSDVDVQLQRRHDLVPRLVEAVRGYAHHEQQLLQRVTRERSDARAARDTDARATVETALGHDLGRLILVSEAYPELKASANFAQLSTELVEVEDAIAHARRFYNGSVRQYNTDLERFPERLVARATGFVPAAFFSAETEARAPVSVNGGTERET</sequence>
<dbReference type="EMBL" id="JAAZQD010000005">
    <property type="protein sequence ID" value="NKZ39960.1"/>
    <property type="molecule type" value="Genomic_DNA"/>
</dbReference>
<dbReference type="PANTHER" id="PTHR34478:SF1">
    <property type="entry name" value="PROTEIN LEMA"/>
    <property type="match status" value="1"/>
</dbReference>
<evidence type="ECO:0000256" key="4">
    <source>
        <dbReference type="ARBA" id="ARBA00022989"/>
    </source>
</evidence>
<dbReference type="Pfam" id="PF04011">
    <property type="entry name" value="LemA"/>
    <property type="match status" value="1"/>
</dbReference>
<dbReference type="Proteomes" id="UP000541636">
    <property type="component" value="Unassembled WGS sequence"/>
</dbReference>
<evidence type="ECO:0000256" key="3">
    <source>
        <dbReference type="ARBA" id="ARBA00022692"/>
    </source>
</evidence>
<dbReference type="Gene3D" id="1.20.1440.20">
    <property type="entry name" value="LemA-like domain"/>
    <property type="match status" value="1"/>
</dbReference>
<proteinExistence type="inferred from homology"/>
<dbReference type="AlphaFoldDB" id="A0A846ZQW5"/>
<evidence type="ECO:0000313" key="6">
    <source>
        <dbReference type="EMBL" id="NKZ39960.1"/>
    </source>
</evidence>
<keyword evidence="4" id="KW-1133">Transmembrane helix</keyword>
<name>A0A846ZQW5_9GAMM</name>
<comment type="caution">
    <text evidence="6">The sequence shown here is derived from an EMBL/GenBank/DDBJ whole genome shotgun (WGS) entry which is preliminary data.</text>
</comment>
<keyword evidence="3" id="KW-0812">Transmembrane</keyword>
<evidence type="ECO:0000313" key="7">
    <source>
        <dbReference type="Proteomes" id="UP000541636"/>
    </source>
</evidence>
<organism evidence="6 7">
    <name type="scientific">Oleiagrimonas citrea</name>
    <dbReference type="NCBI Taxonomy" id="1665687"/>
    <lineage>
        <taxon>Bacteria</taxon>
        <taxon>Pseudomonadati</taxon>
        <taxon>Pseudomonadota</taxon>
        <taxon>Gammaproteobacteria</taxon>
        <taxon>Lysobacterales</taxon>
        <taxon>Rhodanobacteraceae</taxon>
        <taxon>Oleiagrimonas</taxon>
    </lineage>
</organism>
<dbReference type="SUPFAM" id="SSF140478">
    <property type="entry name" value="LemA-like"/>
    <property type="match status" value="1"/>
</dbReference>
<reference evidence="6 7" key="1">
    <citation type="journal article" date="2017" name="Int. J. Syst. Evol. Microbiol.">
        <title>Oleiagrimonas citrea sp. nov., a marine bacterium isolated from tidal flat sediment and emended description of the genus Oleiagrimonas Fang et al. 2015 and Oleiagrimonas soli.</title>
        <authorList>
            <person name="Yang S.H."/>
            <person name="Seo H.S."/>
            <person name="Seong C.N."/>
            <person name="Kwon K.K."/>
        </authorList>
    </citation>
    <scope>NUCLEOTIDE SEQUENCE [LARGE SCALE GENOMIC DNA]</scope>
    <source>
        <strain evidence="6 7">MEBiC09124</strain>
    </source>
</reference>
<gene>
    <name evidence="6" type="ORF">HF690_13465</name>
</gene>
<keyword evidence="5" id="KW-0472">Membrane</keyword>
<accession>A0A846ZQW5</accession>
<dbReference type="InterPro" id="IPR007156">
    <property type="entry name" value="MamQ_LemA"/>
</dbReference>
<evidence type="ECO:0000256" key="2">
    <source>
        <dbReference type="ARBA" id="ARBA00008854"/>
    </source>
</evidence>
<protein>
    <submittedName>
        <fullName evidence="6">LemA family protein</fullName>
    </submittedName>
</protein>